<feature type="binding site" evidence="5">
    <location>
        <begin position="346"/>
        <end position="347"/>
    </location>
    <ligand>
        <name>S-methyl-5'-thioadenosine</name>
        <dbReference type="ChEBI" id="CHEBI:17509"/>
    </ligand>
</feature>
<dbReference type="EMBL" id="JANUGU010000004">
    <property type="protein sequence ID" value="MCS0659247.1"/>
    <property type="molecule type" value="Genomic_DNA"/>
</dbReference>
<evidence type="ECO:0000256" key="1">
    <source>
        <dbReference type="ARBA" id="ARBA00007867"/>
    </source>
</evidence>
<evidence type="ECO:0000256" key="4">
    <source>
        <dbReference type="ARBA" id="ARBA00023115"/>
    </source>
</evidence>
<feature type="binding site" evidence="5">
    <location>
        <position position="292"/>
    </location>
    <ligand>
        <name>spermidine</name>
        <dbReference type="ChEBI" id="CHEBI:57834"/>
    </ligand>
</feature>
<dbReference type="InterPro" id="IPR030373">
    <property type="entry name" value="PABS_CS"/>
</dbReference>
<dbReference type="PANTHER" id="PTHR43317">
    <property type="entry name" value="THERMOSPERMINE SYNTHASE ACAULIS5"/>
    <property type="match status" value="1"/>
</dbReference>
<dbReference type="InterPro" id="IPR001045">
    <property type="entry name" value="Spermi_synthase"/>
</dbReference>
<keyword evidence="5" id="KW-0472">Membrane</keyword>
<dbReference type="PANTHER" id="PTHR43317:SF1">
    <property type="entry name" value="THERMOSPERMINE SYNTHASE ACAULIS5"/>
    <property type="match status" value="1"/>
</dbReference>
<dbReference type="NCBIfam" id="NF002956">
    <property type="entry name" value="PRK03612.1"/>
    <property type="match status" value="1"/>
</dbReference>
<gene>
    <name evidence="5" type="primary">speE</name>
    <name evidence="8" type="ORF">NX778_14345</name>
</gene>
<dbReference type="InterPro" id="IPR030374">
    <property type="entry name" value="PABS"/>
</dbReference>
<dbReference type="RefSeq" id="WP_258812430.1">
    <property type="nucleotide sequence ID" value="NZ_JANUGU010000004.1"/>
</dbReference>
<keyword evidence="2 5" id="KW-0808">Transferase</keyword>
<comment type="subunit">
    <text evidence="5">Homodimer or homotetramer.</text>
</comment>
<dbReference type="EC" id="2.5.1.16" evidence="5"/>
<comment type="caution">
    <text evidence="8">The sequence shown here is derived from an EMBL/GenBank/DDBJ whole genome shotgun (WGS) entry which is preliminary data.</text>
</comment>
<comment type="similarity">
    <text evidence="1 5">Belongs to the spermidine/spermine synthase family.</text>
</comment>
<feature type="binding site" evidence="5">
    <location>
        <position position="312"/>
    </location>
    <ligand>
        <name>S-methyl-5'-thioadenosine</name>
        <dbReference type="ChEBI" id="CHEBI:17509"/>
    </ligand>
</feature>
<dbReference type="CDD" id="cd02440">
    <property type="entry name" value="AdoMet_MTases"/>
    <property type="match status" value="1"/>
</dbReference>
<evidence type="ECO:0000256" key="6">
    <source>
        <dbReference type="PROSITE-ProRule" id="PRU00354"/>
    </source>
</evidence>
<comment type="catalytic activity">
    <reaction evidence="5">
        <text>S-adenosyl 3-(methylsulfanyl)propylamine + putrescine = S-methyl-5'-thioadenosine + spermidine + H(+)</text>
        <dbReference type="Rhea" id="RHEA:12721"/>
        <dbReference type="ChEBI" id="CHEBI:15378"/>
        <dbReference type="ChEBI" id="CHEBI:17509"/>
        <dbReference type="ChEBI" id="CHEBI:57443"/>
        <dbReference type="ChEBI" id="CHEBI:57834"/>
        <dbReference type="ChEBI" id="CHEBI:326268"/>
        <dbReference type="EC" id="2.5.1.16"/>
    </reaction>
</comment>
<dbReference type="PROSITE" id="PS51006">
    <property type="entry name" value="PABS_2"/>
    <property type="match status" value="1"/>
</dbReference>
<feature type="binding site" evidence="5">
    <location>
        <position position="268"/>
    </location>
    <ligand>
        <name>spermidine</name>
        <dbReference type="ChEBI" id="CHEBI:57834"/>
    </ligand>
</feature>
<keyword evidence="5" id="KW-1003">Cell membrane</keyword>
<dbReference type="Proteomes" id="UP001204621">
    <property type="component" value="Unassembled WGS sequence"/>
</dbReference>
<keyword evidence="4 5" id="KW-0620">Polyamine biosynthesis</keyword>
<feature type="transmembrane region" description="Helical" evidence="5">
    <location>
        <begin position="100"/>
        <end position="120"/>
    </location>
</feature>
<keyword evidence="3 5" id="KW-0745">Spermidine biosynthesis</keyword>
<evidence type="ECO:0000256" key="5">
    <source>
        <dbReference type="HAMAP-Rule" id="MF_00198"/>
    </source>
</evidence>
<dbReference type="PROSITE" id="PS01330">
    <property type="entry name" value="PABS_1"/>
    <property type="match status" value="1"/>
</dbReference>
<evidence type="ECO:0000256" key="3">
    <source>
        <dbReference type="ARBA" id="ARBA00023066"/>
    </source>
</evidence>
<proteinExistence type="inferred from homology"/>
<comment type="pathway">
    <text evidence="5">Amine and polyamine biosynthesis; spermidine biosynthesis; spermidine from putrescine: step 1/1.</text>
</comment>
<protein>
    <recommendedName>
        <fullName evidence="5">Polyamine aminopropyltransferase</fullName>
    </recommendedName>
    <alternativeName>
        <fullName evidence="5">Putrescine aminopropyltransferase</fullName>
        <shortName evidence="5">PAPT</shortName>
    </alternativeName>
    <alternativeName>
        <fullName evidence="5">Spermidine synthase</fullName>
        <shortName evidence="5">SPDS</shortName>
        <shortName evidence="5">SPDSY</shortName>
        <ecNumber evidence="5">2.5.1.16</ecNumber>
    </alternativeName>
</protein>
<keyword evidence="5" id="KW-1133">Transmembrane helix</keyword>
<dbReference type="InterPro" id="IPR029063">
    <property type="entry name" value="SAM-dependent_MTases_sf"/>
</dbReference>
<dbReference type="Pfam" id="PF01564">
    <property type="entry name" value="Spermine_synth"/>
    <property type="match status" value="1"/>
</dbReference>
<comment type="caution">
    <text evidence="5">Lacks conserved residue(s) required for the propagation of feature annotation.</text>
</comment>
<comment type="subcellular location">
    <subcellularLocation>
        <location evidence="5">Cell membrane</location>
        <topology evidence="5">Multi-pass membrane protein</topology>
    </subcellularLocation>
</comment>
<keyword evidence="5" id="KW-0812">Transmembrane</keyword>
<dbReference type="SUPFAM" id="SSF53335">
    <property type="entry name" value="S-adenosyl-L-methionine-dependent methyltransferases"/>
    <property type="match status" value="1"/>
</dbReference>
<feature type="domain" description="PABS" evidence="7">
    <location>
        <begin position="214"/>
        <end position="443"/>
    </location>
</feature>
<dbReference type="GO" id="GO:0004766">
    <property type="term" value="F:spermidine synthase activity"/>
    <property type="evidence" value="ECO:0007669"/>
    <property type="project" value="UniProtKB-EC"/>
</dbReference>
<name>A0ABT2CZ49_9BURK</name>
<evidence type="ECO:0000256" key="2">
    <source>
        <dbReference type="ARBA" id="ARBA00022679"/>
    </source>
</evidence>
<feature type="transmembrane region" description="Helical" evidence="5">
    <location>
        <begin position="35"/>
        <end position="57"/>
    </location>
</feature>
<reference evidence="8 9" key="1">
    <citation type="submission" date="2022-08" db="EMBL/GenBank/DDBJ databases">
        <title>Reclassification of Massilia species as members of the genera Telluria, Duganella, Pseudoduganella, Mokoshia gen. nov. and Zemynaea gen. nov. using orthogonal and non-orthogonal genome-based approaches.</title>
        <authorList>
            <person name="Bowman J.P."/>
        </authorList>
    </citation>
    <scope>NUCLEOTIDE SEQUENCE [LARGE SCALE GENOMIC DNA]</scope>
    <source>
        <strain evidence="8 9">JCM 31606</strain>
    </source>
</reference>
<sequence>MTKRILILSVFVVASCGLAYELIAGALSSYLLGDSILQFSTIIGCYLFAMGVGAHFSKYVREEDVLARFIDIELAVGLIGGVSAALLFMTFSWMTTPFRTMLYVLVFMIGALVGMEVPLVMRALNARRTEFNELVSRVLTFDYLGALAVSLLFPLVLAPHLGLVRTGFLFGMLNVGVAFWTLYTFRHELAHAGARVTRASVVLCALVAGFAASDRMVEWGEHGLFGDEVVFSTTTPYQRLVITRWKDDMRLYINGNLQFSSRDEYRYHEALVHPMLGSMPWARSVLVLGGGDGLALREILRYPNIKHVTLVDLDPAMTGAFKTRAELVKLNHGSFSDPRVTVINADAAIWLQHADDMFDAAIVDFPDPSSFALGKLYSVPFFGMLKKHVSANGMIVVQSTSPFFAPHAFWTIDATLRDVGLATWPYHAYVPSFGEWGFILASPQQRFTPPEKYALPMRYLNADTTREMFSFPPDMQRIEMAPNRLNTQSLVRVFEEDWRRVIR</sequence>
<comment type="function">
    <text evidence="5">Catalyzes the irreversible transfer of a propylamine group from the amino donor S-adenosylmethioninamine (decarboxy-AdoMet) to putrescine (1,4-diaminobutane) to yield spermidine.</text>
</comment>
<dbReference type="PROSITE" id="PS51257">
    <property type="entry name" value="PROKAR_LIPOPROTEIN"/>
    <property type="match status" value="1"/>
</dbReference>
<accession>A0ABT2CZ49</accession>
<evidence type="ECO:0000259" key="7">
    <source>
        <dbReference type="PROSITE" id="PS51006"/>
    </source>
</evidence>
<feature type="transmembrane region" description="Helical" evidence="5">
    <location>
        <begin position="69"/>
        <end position="94"/>
    </location>
</feature>
<evidence type="ECO:0000313" key="9">
    <source>
        <dbReference type="Proteomes" id="UP001204621"/>
    </source>
</evidence>
<feature type="active site" description="Proton acceptor" evidence="5 6">
    <location>
        <position position="364"/>
    </location>
</feature>
<keyword evidence="9" id="KW-1185">Reference proteome</keyword>
<evidence type="ECO:0000313" key="8">
    <source>
        <dbReference type="EMBL" id="MCS0659247.1"/>
    </source>
</evidence>
<dbReference type="Gene3D" id="3.40.50.150">
    <property type="entry name" value="Vaccinia Virus protein VP39"/>
    <property type="match status" value="1"/>
</dbReference>
<organism evidence="8 9">
    <name type="scientific">Massilia terrae</name>
    <dbReference type="NCBI Taxonomy" id="1811224"/>
    <lineage>
        <taxon>Bacteria</taxon>
        <taxon>Pseudomonadati</taxon>
        <taxon>Pseudomonadota</taxon>
        <taxon>Betaproteobacteria</taxon>
        <taxon>Burkholderiales</taxon>
        <taxon>Oxalobacteraceae</taxon>
        <taxon>Telluria group</taxon>
        <taxon>Massilia</taxon>
    </lineage>
</organism>
<dbReference type="HAMAP" id="MF_00198">
    <property type="entry name" value="Spermidine_synth"/>
    <property type="match status" value="1"/>
</dbReference>
<feature type="binding site" evidence="5">
    <location>
        <position position="238"/>
    </location>
    <ligand>
        <name>S-methyl-5'-thioadenosine</name>
        <dbReference type="ChEBI" id="CHEBI:17509"/>
    </ligand>
</feature>
<feature type="transmembrane region" description="Helical" evidence="5">
    <location>
        <begin position="167"/>
        <end position="185"/>
    </location>
</feature>
<feature type="transmembrane region" description="Helical" evidence="5">
    <location>
        <begin position="141"/>
        <end position="161"/>
    </location>
</feature>